<protein>
    <submittedName>
        <fullName evidence="2">Uncharacterized protein</fullName>
    </submittedName>
</protein>
<proteinExistence type="predicted"/>
<name>A0A1R4G9B0_9MICO</name>
<feature type="transmembrane region" description="Helical" evidence="1">
    <location>
        <begin position="89"/>
        <end position="112"/>
    </location>
</feature>
<keyword evidence="1" id="KW-1133">Transmembrane helix</keyword>
<dbReference type="Proteomes" id="UP000195787">
    <property type="component" value="Unassembled WGS sequence"/>
</dbReference>
<dbReference type="EMBL" id="FUHU01000041">
    <property type="protein sequence ID" value="SJM64781.1"/>
    <property type="molecule type" value="Genomic_DNA"/>
</dbReference>
<evidence type="ECO:0000256" key="1">
    <source>
        <dbReference type="SAM" id="Phobius"/>
    </source>
</evidence>
<evidence type="ECO:0000313" key="2">
    <source>
        <dbReference type="EMBL" id="SJM64781.1"/>
    </source>
</evidence>
<dbReference type="RefSeq" id="WP_086992423.1">
    <property type="nucleotide sequence ID" value="NZ_FUHU01000041.1"/>
</dbReference>
<feature type="transmembrane region" description="Helical" evidence="1">
    <location>
        <begin position="132"/>
        <end position="149"/>
    </location>
</feature>
<keyword evidence="1" id="KW-0472">Membrane</keyword>
<evidence type="ECO:0000313" key="3">
    <source>
        <dbReference type="Proteomes" id="UP000195787"/>
    </source>
</evidence>
<keyword evidence="1" id="KW-0812">Transmembrane</keyword>
<sequence length="227" mass="23833">MTLLRGAIGCWVLLCTFGYTLFGSLVIGASPSASAVSLPQAMSDLHLTLFGMVPAWVILLGAEADAGADDQRLVRFGSRSRALMAESPRLVLTGLCLALLMTAGAAAGLAVATGRVTADLLELGYVTMTQTFAFAAVAMIMRLAALLVVARVRADVWAGIGLWFVSVVMILGVSEAAWWSPVGIIVAKFTDDGPDLSAPGVSTCIGAVVVASAAIRDRWEVHRWLLR</sequence>
<gene>
    <name evidence="2" type="ORF">CZ674_10085</name>
</gene>
<feature type="transmembrane region" description="Helical" evidence="1">
    <location>
        <begin position="156"/>
        <end position="178"/>
    </location>
</feature>
<accession>A0A1R4G9B0</accession>
<reference evidence="2 3" key="1">
    <citation type="submission" date="2017-02" db="EMBL/GenBank/DDBJ databases">
        <authorList>
            <person name="Peterson S.W."/>
        </authorList>
    </citation>
    <scope>NUCLEOTIDE SEQUENCE [LARGE SCALE GENOMIC DNA]</scope>
    <source>
        <strain evidence="2 3">LMG 22410</strain>
    </source>
</reference>
<dbReference type="GeneID" id="303173560"/>
<keyword evidence="3" id="KW-1185">Reference proteome</keyword>
<dbReference type="AlphaFoldDB" id="A0A1R4G9B0"/>
<feature type="transmembrane region" description="Helical" evidence="1">
    <location>
        <begin position="45"/>
        <end position="68"/>
    </location>
</feature>
<feature type="transmembrane region" description="Helical" evidence="1">
    <location>
        <begin position="198"/>
        <end position="215"/>
    </location>
</feature>
<organism evidence="2 3">
    <name type="scientific">Agrococcus casei LMG 22410</name>
    <dbReference type="NCBI Taxonomy" id="1255656"/>
    <lineage>
        <taxon>Bacteria</taxon>
        <taxon>Bacillati</taxon>
        <taxon>Actinomycetota</taxon>
        <taxon>Actinomycetes</taxon>
        <taxon>Micrococcales</taxon>
        <taxon>Microbacteriaceae</taxon>
        <taxon>Agrococcus</taxon>
    </lineage>
</organism>